<dbReference type="Gene3D" id="3.30.70.141">
    <property type="entry name" value="Nucleoside diphosphate kinase-like domain"/>
    <property type="match status" value="1"/>
</dbReference>
<dbReference type="HAMAP" id="MF_00451">
    <property type="entry name" value="NDP_kinase"/>
    <property type="match status" value="1"/>
</dbReference>
<dbReference type="InterPro" id="IPR034907">
    <property type="entry name" value="NDK-like_dom"/>
</dbReference>
<organism evidence="10">
    <name type="scientific">Candidatus Heimdallarchaeum aukensis</name>
    <dbReference type="NCBI Taxonomy" id="2876573"/>
    <lineage>
        <taxon>Archaea</taxon>
        <taxon>Promethearchaeati</taxon>
        <taxon>Candidatus Heimdallarchaeota</taxon>
        <taxon>Candidatus Heimdallarchaeia (ex Rinke et al. 2021) (nom. nud.)</taxon>
        <taxon>Candidatus Heimdallarchaeales</taxon>
        <taxon>Candidatus Heimdallarchaeaceae</taxon>
        <taxon>Candidatus Heimdallarchaeum</taxon>
    </lineage>
</organism>
<dbReference type="GO" id="GO:0005524">
    <property type="term" value="F:ATP binding"/>
    <property type="evidence" value="ECO:0007669"/>
    <property type="project" value="UniProtKB-UniRule"/>
</dbReference>
<keyword evidence="4 6" id="KW-0808">Transferase</keyword>
<dbReference type="SUPFAM" id="SSF54919">
    <property type="entry name" value="Nucleoside diphosphate kinase, NDK"/>
    <property type="match status" value="1"/>
</dbReference>
<evidence type="ECO:0000256" key="2">
    <source>
        <dbReference type="ARBA" id="ARBA00008142"/>
    </source>
</evidence>
<evidence type="ECO:0000256" key="5">
    <source>
        <dbReference type="ARBA" id="ARBA00022777"/>
    </source>
</evidence>
<dbReference type="AlphaFoldDB" id="A0A9Y1BIT2"/>
<comment type="function">
    <text evidence="6">Major role in the synthesis of nucleoside triphosphates other than ATP. The ATP gamma phosphate is transferred to the NDP beta phosphate via a ping-pong mechanism, using a phosphorylated active-site intermediate.</text>
</comment>
<dbReference type="PROSITE" id="PS51374">
    <property type="entry name" value="NDPK_LIKE"/>
    <property type="match status" value="1"/>
</dbReference>
<dbReference type="NCBIfam" id="NF001908">
    <property type="entry name" value="PRK00668.1"/>
    <property type="match status" value="1"/>
</dbReference>
<evidence type="ECO:0000259" key="9">
    <source>
        <dbReference type="SMART" id="SM00562"/>
    </source>
</evidence>
<name>A0A9Y1BIT2_9ARCH</name>
<keyword evidence="6" id="KW-0547">Nucleotide-binding</keyword>
<evidence type="ECO:0000256" key="4">
    <source>
        <dbReference type="ARBA" id="ARBA00022679"/>
    </source>
</evidence>
<comment type="catalytic activity">
    <reaction evidence="6">
        <text>a 2'-deoxyribonucleoside 5'-diphosphate + ATP = a 2'-deoxyribonucleoside 5'-triphosphate + ADP</text>
        <dbReference type="Rhea" id="RHEA:44640"/>
        <dbReference type="ChEBI" id="CHEBI:30616"/>
        <dbReference type="ChEBI" id="CHEBI:61560"/>
        <dbReference type="ChEBI" id="CHEBI:73316"/>
        <dbReference type="ChEBI" id="CHEBI:456216"/>
        <dbReference type="EC" id="2.7.4.6"/>
    </reaction>
</comment>
<feature type="binding site" evidence="6 7">
    <location>
        <position position="85"/>
    </location>
    <ligand>
        <name>ATP</name>
        <dbReference type="ChEBI" id="CHEBI:30616"/>
    </ligand>
</feature>
<feature type="binding site" evidence="6 7">
    <location>
        <position position="9"/>
    </location>
    <ligand>
        <name>ATP</name>
        <dbReference type="ChEBI" id="CHEBI:30616"/>
    </ligand>
</feature>
<gene>
    <name evidence="6 10" type="primary">ndk</name>
    <name evidence="10" type="ORF">K9W45_07125</name>
</gene>
<keyword evidence="5 6" id="KW-0418">Kinase</keyword>
<feature type="binding site" evidence="6 7">
    <location>
        <position position="102"/>
    </location>
    <ligand>
        <name>ATP</name>
        <dbReference type="ChEBI" id="CHEBI:30616"/>
    </ligand>
</feature>
<dbReference type="GO" id="GO:0004550">
    <property type="term" value="F:nucleoside diphosphate kinase activity"/>
    <property type="evidence" value="ECO:0007669"/>
    <property type="project" value="UniProtKB-UniRule"/>
</dbReference>
<feature type="binding site" evidence="6 7">
    <location>
        <position position="91"/>
    </location>
    <ligand>
        <name>ATP</name>
        <dbReference type="ChEBI" id="CHEBI:30616"/>
    </ligand>
</feature>
<protein>
    <recommendedName>
        <fullName evidence="6">Nucleoside diphosphate kinase</fullName>
        <shortName evidence="6">NDK</shortName>
        <shortName evidence="6">NDP kinase</shortName>
        <ecNumber evidence="6">2.7.4.6</ecNumber>
    </recommendedName>
    <alternativeName>
        <fullName evidence="6">Nucleoside-2-P kinase</fullName>
    </alternativeName>
</protein>
<dbReference type="FunFam" id="3.30.70.141:FF:000002">
    <property type="entry name" value="Nucleoside diphosphate kinase"/>
    <property type="match status" value="1"/>
</dbReference>
<dbReference type="Pfam" id="PF00334">
    <property type="entry name" value="NDK"/>
    <property type="match status" value="1"/>
</dbReference>
<proteinExistence type="inferred from homology"/>
<feature type="binding site" evidence="6 7">
    <location>
        <position position="57"/>
    </location>
    <ligand>
        <name>ATP</name>
        <dbReference type="ChEBI" id="CHEBI:30616"/>
    </ligand>
</feature>
<evidence type="ECO:0000256" key="1">
    <source>
        <dbReference type="ARBA" id="ARBA00001946"/>
    </source>
</evidence>
<keyword evidence="6" id="KW-0546">Nucleotide metabolism</keyword>
<feature type="binding site" evidence="6 7">
    <location>
        <position position="112"/>
    </location>
    <ligand>
        <name>ATP</name>
        <dbReference type="ChEBI" id="CHEBI:30616"/>
    </ligand>
</feature>
<evidence type="ECO:0000256" key="7">
    <source>
        <dbReference type="PROSITE-ProRule" id="PRU00706"/>
    </source>
</evidence>
<comment type="cofactor">
    <cofactor evidence="1 6">
        <name>Mg(2+)</name>
        <dbReference type="ChEBI" id="CHEBI:18420"/>
    </cofactor>
</comment>
<dbReference type="PRINTS" id="PR01243">
    <property type="entry name" value="NUCDPKINASE"/>
</dbReference>
<dbReference type="CDD" id="cd04413">
    <property type="entry name" value="NDPk_I"/>
    <property type="match status" value="1"/>
</dbReference>
<evidence type="ECO:0000256" key="8">
    <source>
        <dbReference type="RuleBase" id="RU004011"/>
    </source>
</evidence>
<dbReference type="GO" id="GO:0006183">
    <property type="term" value="P:GTP biosynthetic process"/>
    <property type="evidence" value="ECO:0007669"/>
    <property type="project" value="UniProtKB-UniRule"/>
</dbReference>
<accession>A0A9Y1BIT2</accession>
<keyword evidence="6" id="KW-0479">Metal-binding</keyword>
<dbReference type="PANTHER" id="PTHR11349">
    <property type="entry name" value="NUCLEOSIDE DIPHOSPHATE KINASE"/>
    <property type="match status" value="1"/>
</dbReference>
<dbReference type="SMART" id="SM00562">
    <property type="entry name" value="NDK"/>
    <property type="match status" value="1"/>
</dbReference>
<evidence type="ECO:0000256" key="3">
    <source>
        <dbReference type="ARBA" id="ARBA00022553"/>
    </source>
</evidence>
<evidence type="ECO:0000313" key="10">
    <source>
        <dbReference type="EMBL" id="UJG39635.1"/>
    </source>
</evidence>
<dbReference type="GO" id="GO:0005737">
    <property type="term" value="C:cytoplasm"/>
    <property type="evidence" value="ECO:0007669"/>
    <property type="project" value="UniProtKB-SubCell"/>
</dbReference>
<dbReference type="Proteomes" id="UP001201020">
    <property type="component" value="Chromosome"/>
</dbReference>
<dbReference type="GO" id="GO:0006228">
    <property type="term" value="P:UTP biosynthetic process"/>
    <property type="evidence" value="ECO:0007669"/>
    <property type="project" value="UniProtKB-UniRule"/>
</dbReference>
<dbReference type="GO" id="GO:0046872">
    <property type="term" value="F:metal ion binding"/>
    <property type="evidence" value="ECO:0007669"/>
    <property type="project" value="UniProtKB-KW"/>
</dbReference>
<dbReference type="GO" id="GO:0006241">
    <property type="term" value="P:CTP biosynthetic process"/>
    <property type="evidence" value="ECO:0007669"/>
    <property type="project" value="UniProtKB-UniRule"/>
</dbReference>
<comment type="catalytic activity">
    <reaction evidence="6">
        <text>a ribonucleoside 5'-diphosphate + ATP = a ribonucleoside 5'-triphosphate + ADP</text>
        <dbReference type="Rhea" id="RHEA:18113"/>
        <dbReference type="ChEBI" id="CHEBI:30616"/>
        <dbReference type="ChEBI" id="CHEBI:57930"/>
        <dbReference type="ChEBI" id="CHEBI:61557"/>
        <dbReference type="ChEBI" id="CHEBI:456216"/>
        <dbReference type="EC" id="2.7.4.6"/>
    </reaction>
</comment>
<sequence length="149" mass="16932">MEREFIMIKPDGVQRGLIGDVIKRIERVGLKIIGLKMLQLTKKMAEEHYAIHKGKSFYEGLIEYITSGPVVAMVVEGKNAVKLTRKIVGATDPVDAQPGTIRGDFALEIGRNIIHAGDSPENAKIEYSIYFDEEEFVQYQKIDEEWIYE</sequence>
<feature type="domain" description="Nucleoside diphosphate kinase-like" evidence="9">
    <location>
        <begin position="1"/>
        <end position="138"/>
    </location>
</feature>
<keyword evidence="6" id="KW-0963">Cytoplasm</keyword>
<dbReference type="EMBL" id="CP084166">
    <property type="protein sequence ID" value="UJG39635.1"/>
    <property type="molecule type" value="Genomic_DNA"/>
</dbReference>
<dbReference type="InterPro" id="IPR001564">
    <property type="entry name" value="Nucleoside_diP_kinase"/>
</dbReference>
<evidence type="ECO:0000256" key="6">
    <source>
        <dbReference type="HAMAP-Rule" id="MF_00451"/>
    </source>
</evidence>
<dbReference type="EC" id="2.7.4.6" evidence="6"/>
<comment type="similarity">
    <text evidence="2 6 7 8">Belongs to the NDK family.</text>
</comment>
<reference evidence="10" key="1">
    <citation type="journal article" date="2022" name="Nat. Microbiol.">
        <title>Unique mobile elements and scalable gene flow at the prokaryote-eukaryote boundary revealed by circularized Asgard archaea genomes.</title>
        <authorList>
            <person name="Wu F."/>
            <person name="Speth D.R."/>
            <person name="Philosof A."/>
            <person name="Cremiere A."/>
            <person name="Narayanan A."/>
            <person name="Barco R.A."/>
            <person name="Connon S.A."/>
            <person name="Amend J.P."/>
            <person name="Antoshechkin I.A."/>
            <person name="Orphan V.J."/>
        </authorList>
    </citation>
    <scope>NUCLEOTIDE SEQUENCE</scope>
    <source>
        <strain evidence="10">PM71</strain>
    </source>
</reference>
<comment type="subcellular location">
    <subcellularLocation>
        <location evidence="6">Cytoplasm</location>
    </subcellularLocation>
</comment>
<keyword evidence="6" id="KW-0460">Magnesium</keyword>
<keyword evidence="6" id="KW-0067">ATP-binding</keyword>
<feature type="active site" description="Pros-phosphohistidine intermediate" evidence="6 7">
    <location>
        <position position="115"/>
    </location>
</feature>
<keyword evidence="3 6" id="KW-0597">Phosphoprotein</keyword>
<dbReference type="InterPro" id="IPR036850">
    <property type="entry name" value="NDK-like_dom_sf"/>
</dbReference>